<dbReference type="EMBL" id="CP159925">
    <property type="protein sequence ID" value="XCO74174.1"/>
    <property type="molecule type" value="Genomic_DNA"/>
</dbReference>
<organism evidence="11">
    <name type="scientific">Lysobacter firmicutimachus</name>
    <dbReference type="NCBI Taxonomy" id="1792846"/>
    <lineage>
        <taxon>Bacteria</taxon>
        <taxon>Pseudomonadati</taxon>
        <taxon>Pseudomonadota</taxon>
        <taxon>Gammaproteobacteria</taxon>
        <taxon>Lysobacterales</taxon>
        <taxon>Lysobacteraceae</taxon>
        <taxon>Lysobacter</taxon>
    </lineage>
</organism>
<evidence type="ECO:0000256" key="4">
    <source>
        <dbReference type="ARBA" id="ARBA00022723"/>
    </source>
</evidence>
<evidence type="ECO:0000256" key="7">
    <source>
        <dbReference type="ARBA" id="ARBA00023004"/>
    </source>
</evidence>
<dbReference type="GO" id="GO:0051539">
    <property type="term" value="F:4 iron, 4 sulfur cluster binding"/>
    <property type="evidence" value="ECO:0007669"/>
    <property type="project" value="UniProtKB-KW"/>
</dbReference>
<dbReference type="PANTHER" id="PTHR33693">
    <property type="entry name" value="TYPE-5 URACIL-DNA GLYCOSYLASE"/>
    <property type="match status" value="1"/>
</dbReference>
<proteinExistence type="inferred from homology"/>
<evidence type="ECO:0000256" key="9">
    <source>
        <dbReference type="ARBA" id="ARBA00023204"/>
    </source>
</evidence>
<dbReference type="SUPFAM" id="SSF52141">
    <property type="entry name" value="Uracil-DNA glycosylase-like"/>
    <property type="match status" value="1"/>
</dbReference>
<name>A0AAU8MS30_9GAMM</name>
<evidence type="ECO:0000256" key="2">
    <source>
        <dbReference type="ARBA" id="ARBA00019403"/>
    </source>
</evidence>
<keyword evidence="5" id="KW-0227">DNA damage</keyword>
<dbReference type="InterPro" id="IPR005122">
    <property type="entry name" value="Uracil-DNA_glycosylase-like"/>
</dbReference>
<keyword evidence="9" id="KW-0234">DNA repair</keyword>
<keyword evidence="3" id="KW-0004">4Fe-4S</keyword>
<dbReference type="Gene3D" id="3.40.470.10">
    <property type="entry name" value="Uracil-DNA glycosylase-like domain"/>
    <property type="match status" value="1"/>
</dbReference>
<dbReference type="SMART" id="SM00986">
    <property type="entry name" value="UDG"/>
    <property type="match status" value="1"/>
</dbReference>
<dbReference type="GO" id="GO:0097506">
    <property type="term" value="F:deaminated base DNA N-glycosylase activity"/>
    <property type="evidence" value="ECO:0007669"/>
    <property type="project" value="UniProtKB-ARBA"/>
</dbReference>
<dbReference type="InterPro" id="IPR005273">
    <property type="entry name" value="Ura-DNA_glyco_family4"/>
</dbReference>
<evidence type="ECO:0000256" key="6">
    <source>
        <dbReference type="ARBA" id="ARBA00022801"/>
    </source>
</evidence>
<accession>A0AAU8MS30</accession>
<sequence>MNAPGDGGPRRAPARRAHLSTAVPFAKPVGEIPKGSLRHLRDEAEHCRRCPLWRGATQTVFGRGSSDARAMLIGEQPGDREDLRGEPFVGPAGRLLDKALADAGLARSALYLTNAVKHFKYEQRGPDRLHKRASAREQEACRVWLAAEWLRVRPRLAVALGAMAAQTLFGSGFRLSRERGQWLELEPHCRALATWHPSSVLRTPGPGRQRRYAELVEDLGRLAEALREPEP</sequence>
<reference evidence="11" key="1">
    <citation type="submission" date="2024-06" db="EMBL/GenBank/DDBJ databases">
        <authorList>
            <person name="Li S."/>
        </authorList>
    </citation>
    <scope>NUCLEOTIDE SEQUENCE</scope>
    <source>
        <strain evidence="11">SR10</strain>
    </source>
</reference>
<keyword evidence="4" id="KW-0479">Metal-binding</keyword>
<keyword evidence="6" id="KW-0378">Hydrolase</keyword>
<comment type="similarity">
    <text evidence="1">Belongs to the uracil-DNA glycosylase (UDG) superfamily. Type 4 (UDGa) family.</text>
</comment>
<gene>
    <name evidence="11" type="ORF">ABU614_17575</name>
</gene>
<dbReference type="PANTHER" id="PTHR33693:SF9">
    <property type="entry name" value="TYPE-4 URACIL-DNA GLYCOSYLASE"/>
    <property type="match status" value="1"/>
</dbReference>
<evidence type="ECO:0000256" key="3">
    <source>
        <dbReference type="ARBA" id="ARBA00022485"/>
    </source>
</evidence>
<dbReference type="CDD" id="cd10030">
    <property type="entry name" value="UDG-F4_TTUDGA_SPO1dp_like"/>
    <property type="match status" value="1"/>
</dbReference>
<evidence type="ECO:0000256" key="8">
    <source>
        <dbReference type="ARBA" id="ARBA00023014"/>
    </source>
</evidence>
<dbReference type="Pfam" id="PF03167">
    <property type="entry name" value="UDG"/>
    <property type="match status" value="1"/>
</dbReference>
<evidence type="ECO:0000259" key="10">
    <source>
        <dbReference type="SMART" id="SM00986"/>
    </source>
</evidence>
<evidence type="ECO:0000313" key="11">
    <source>
        <dbReference type="EMBL" id="XCO74174.1"/>
    </source>
</evidence>
<dbReference type="RefSeq" id="WP_363797035.1">
    <property type="nucleotide sequence ID" value="NZ_CP159925.1"/>
</dbReference>
<dbReference type="NCBIfam" id="TIGR00758">
    <property type="entry name" value="UDG_fam4"/>
    <property type="match status" value="1"/>
</dbReference>
<dbReference type="GO" id="GO:0046872">
    <property type="term" value="F:metal ion binding"/>
    <property type="evidence" value="ECO:0007669"/>
    <property type="project" value="UniProtKB-KW"/>
</dbReference>
<dbReference type="InterPro" id="IPR036895">
    <property type="entry name" value="Uracil-DNA_glycosylase-like_sf"/>
</dbReference>
<dbReference type="SMART" id="SM00987">
    <property type="entry name" value="UreE_C"/>
    <property type="match status" value="1"/>
</dbReference>
<evidence type="ECO:0000256" key="1">
    <source>
        <dbReference type="ARBA" id="ARBA00006521"/>
    </source>
</evidence>
<keyword evidence="7" id="KW-0408">Iron</keyword>
<evidence type="ECO:0000256" key="5">
    <source>
        <dbReference type="ARBA" id="ARBA00022763"/>
    </source>
</evidence>
<dbReference type="GO" id="GO:0006281">
    <property type="term" value="P:DNA repair"/>
    <property type="evidence" value="ECO:0007669"/>
    <property type="project" value="UniProtKB-KW"/>
</dbReference>
<keyword evidence="8" id="KW-0411">Iron-sulfur</keyword>
<protein>
    <recommendedName>
        <fullName evidence="2">Type-4 uracil-DNA glycosylase</fullName>
    </recommendedName>
</protein>
<dbReference type="AlphaFoldDB" id="A0AAU8MS30"/>
<dbReference type="InterPro" id="IPR051536">
    <property type="entry name" value="UDG_Type-4/5"/>
</dbReference>
<feature type="domain" description="Uracil-DNA glycosylase-like" evidence="10">
    <location>
        <begin position="61"/>
        <end position="220"/>
    </location>
</feature>
<dbReference type="NCBIfam" id="TIGR03914">
    <property type="entry name" value="UDG_fam_dom"/>
    <property type="match status" value="1"/>
</dbReference>